<reference evidence="2" key="1">
    <citation type="submission" date="2011-03" db="EMBL/GenBank/DDBJ databases">
        <title>The Genome Sequence of Nematocida sp1 strain ERTm2.</title>
        <authorList>
            <consortium name="The Broad Institute Genome Sequencing Platform"/>
            <consortium name="The Broad Institute Genome Sequencing Center for Infectious Disease"/>
            <person name="Cuomo C."/>
            <person name="Troemel E."/>
            <person name="Young S.K."/>
            <person name="Zeng Q."/>
            <person name="Gargeya S."/>
            <person name="Fitzgerald M."/>
            <person name="Haas B."/>
            <person name="Abouelleil A."/>
            <person name="Alvarado L."/>
            <person name="Arachchi H.M."/>
            <person name="Berlin A."/>
            <person name="Brown A."/>
            <person name="Chapman S.B."/>
            <person name="Chen Z."/>
            <person name="Dunbar C."/>
            <person name="Freedman E."/>
            <person name="Gearin G."/>
            <person name="Gellesch M."/>
            <person name="Goldberg J."/>
            <person name="Griggs A."/>
            <person name="Gujja S."/>
            <person name="Heilman E.R."/>
            <person name="Heiman D."/>
            <person name="Howarth C."/>
            <person name="Larson L."/>
            <person name="Lui A."/>
            <person name="MacDonald P.J.P."/>
            <person name="Mehta T."/>
            <person name="Montmayeur A."/>
            <person name="Murphy C."/>
            <person name="Neiman D."/>
            <person name="Pearson M."/>
            <person name="Priest M."/>
            <person name="Roberts A."/>
            <person name="Saif S."/>
            <person name="Shea T."/>
            <person name="Shenoy N."/>
            <person name="Sisk P."/>
            <person name="Stolte C."/>
            <person name="Sykes S."/>
            <person name="White J."/>
            <person name="Yandava C."/>
            <person name="Wortman J."/>
            <person name="Nusbaum C."/>
            <person name="Birren B."/>
        </authorList>
    </citation>
    <scope>NUCLEOTIDE SEQUENCE</scope>
    <source>
        <strain evidence="2">ERTm2</strain>
    </source>
</reference>
<gene>
    <name evidence="2" type="ORF">NERG_00970</name>
</gene>
<feature type="signal peptide" evidence="1">
    <location>
        <begin position="1"/>
        <end position="20"/>
    </location>
</feature>
<dbReference type="Proteomes" id="UP000005622">
    <property type="component" value="Unassembled WGS sequence"/>
</dbReference>
<evidence type="ECO:0000313" key="2">
    <source>
        <dbReference type="EMBL" id="EHY66274.1"/>
    </source>
</evidence>
<dbReference type="HOGENOM" id="CLU_3069233_0_0_1"/>
<organism evidence="2">
    <name type="scientific">Nematocida ausubeli (strain ATCC PRA-371 / ERTm2)</name>
    <name type="common">Nematode killer fungus</name>
    <dbReference type="NCBI Taxonomy" id="1913371"/>
    <lineage>
        <taxon>Eukaryota</taxon>
        <taxon>Fungi</taxon>
        <taxon>Fungi incertae sedis</taxon>
        <taxon>Microsporidia</taxon>
        <taxon>Nematocida</taxon>
    </lineage>
</organism>
<sequence>MKQQIYIAGVILAILQCYYAQDVEHDEGLYVTAANPVTPPLNITESKKKRMCV</sequence>
<dbReference type="EMBL" id="JH604634">
    <property type="protein sequence ID" value="EHY66274.1"/>
    <property type="molecule type" value="Genomic_DNA"/>
</dbReference>
<protein>
    <submittedName>
        <fullName evidence="2">Uncharacterized protein</fullName>
    </submittedName>
</protein>
<proteinExistence type="predicted"/>
<keyword evidence="1" id="KW-0732">Signal</keyword>
<accession>H8ZBM1</accession>
<feature type="chain" id="PRO_5003617806" evidence="1">
    <location>
        <begin position="21"/>
        <end position="53"/>
    </location>
</feature>
<evidence type="ECO:0000256" key="1">
    <source>
        <dbReference type="SAM" id="SignalP"/>
    </source>
</evidence>
<name>H8ZBM1_NEMA1</name>
<dbReference type="AlphaFoldDB" id="H8ZBM1"/>